<dbReference type="FunFam" id="3.40.50.280:FF:000005">
    <property type="entry name" value="Fused isobutyryl-CoA mutase"/>
    <property type="match status" value="1"/>
</dbReference>
<dbReference type="EC" id="5.4.99.2" evidence="7"/>
<accession>A0A3B0T917</accession>
<dbReference type="GO" id="GO:0016301">
    <property type="term" value="F:kinase activity"/>
    <property type="evidence" value="ECO:0007669"/>
    <property type="project" value="UniProtKB-KW"/>
</dbReference>
<proteinExistence type="predicted"/>
<evidence type="ECO:0000313" key="7">
    <source>
        <dbReference type="EMBL" id="VAW13380.1"/>
    </source>
</evidence>
<evidence type="ECO:0000256" key="4">
    <source>
        <dbReference type="ARBA" id="ARBA00023235"/>
    </source>
</evidence>
<evidence type="ECO:0000259" key="6">
    <source>
        <dbReference type="PROSITE" id="PS51332"/>
    </source>
</evidence>
<evidence type="ECO:0000256" key="2">
    <source>
        <dbReference type="ARBA" id="ARBA00022628"/>
    </source>
</evidence>
<dbReference type="GO" id="GO:0046872">
    <property type="term" value="F:metal ion binding"/>
    <property type="evidence" value="ECO:0007669"/>
    <property type="project" value="UniProtKB-KW"/>
</dbReference>
<dbReference type="SUPFAM" id="SSF52242">
    <property type="entry name" value="Cobalamin (vitamin B12)-binding domain"/>
    <property type="match status" value="1"/>
</dbReference>
<reference evidence="7" key="1">
    <citation type="submission" date="2018-06" db="EMBL/GenBank/DDBJ databases">
        <authorList>
            <person name="Zhirakovskaya E."/>
        </authorList>
    </citation>
    <scope>NUCLEOTIDE SEQUENCE</scope>
</reference>
<dbReference type="Pfam" id="PF02310">
    <property type="entry name" value="B12-binding"/>
    <property type="match status" value="1"/>
</dbReference>
<dbReference type="GO" id="GO:0004494">
    <property type="term" value="F:methylmalonyl-CoA mutase activity"/>
    <property type="evidence" value="ECO:0007669"/>
    <property type="project" value="UniProtKB-EC"/>
</dbReference>
<name>A0A3B0T917_9ZZZZ</name>
<organism evidence="7">
    <name type="scientific">hydrothermal vent metagenome</name>
    <dbReference type="NCBI Taxonomy" id="652676"/>
    <lineage>
        <taxon>unclassified sequences</taxon>
        <taxon>metagenomes</taxon>
        <taxon>ecological metagenomes</taxon>
    </lineage>
</organism>
<feature type="domain" description="B12-binding" evidence="6">
    <location>
        <begin position="12"/>
        <end position="150"/>
    </location>
</feature>
<keyword evidence="2" id="KW-0846">Cobalamin</keyword>
<keyword evidence="5" id="KW-0170">Cobalt</keyword>
<dbReference type="AlphaFoldDB" id="A0A3B0T917"/>
<comment type="cofactor">
    <cofactor evidence="1">
        <name>adenosylcob(III)alamin</name>
        <dbReference type="ChEBI" id="CHEBI:18408"/>
    </cofactor>
</comment>
<keyword evidence="3" id="KW-0479">Metal-binding</keyword>
<dbReference type="InterPro" id="IPR036724">
    <property type="entry name" value="Cobalamin-bd_sf"/>
</dbReference>
<dbReference type="PROSITE" id="PS51332">
    <property type="entry name" value="B12_BINDING"/>
    <property type="match status" value="1"/>
</dbReference>
<keyword evidence="4 7" id="KW-0413">Isomerase</keyword>
<evidence type="ECO:0000256" key="3">
    <source>
        <dbReference type="ARBA" id="ARBA00022723"/>
    </source>
</evidence>
<dbReference type="EMBL" id="UOEL01000102">
    <property type="protein sequence ID" value="VAW13380.1"/>
    <property type="molecule type" value="Genomic_DNA"/>
</dbReference>
<dbReference type="GO" id="GO:0031419">
    <property type="term" value="F:cobalamin binding"/>
    <property type="evidence" value="ECO:0007669"/>
    <property type="project" value="UniProtKB-KW"/>
</dbReference>
<dbReference type="NCBIfam" id="TIGR00640">
    <property type="entry name" value="acid_CoA_mut_C"/>
    <property type="match status" value="1"/>
</dbReference>
<gene>
    <name evidence="7" type="ORF">MNBD_BACTEROID03-314</name>
</gene>
<protein>
    <submittedName>
        <fullName evidence="7">B12 binding domain / kinase domain / Methylmalonyl-CoA mutase</fullName>
        <ecNumber evidence="7">5.4.99.2</ecNumber>
    </submittedName>
</protein>
<dbReference type="InterPro" id="IPR006158">
    <property type="entry name" value="Cobalamin-bd"/>
</dbReference>
<keyword evidence="7" id="KW-0418">Kinase</keyword>
<dbReference type="Gene3D" id="3.40.50.280">
    <property type="entry name" value="Cobalamin-binding domain"/>
    <property type="match status" value="1"/>
</dbReference>
<sequence length="190" mass="21278">MEQTKPYSPKNKIRIVTATSLFDGHDAAINIMRRIIQATGVEVIHLGHDRSVAEVVDCAIQEDVNAIAITSYQGGHNEYFRYMYDLLQERGAGHIKIFGGGGGVILPKEIQALMDYGITRIYSPDDGRKMGLQGMINDLIEQSDFPVPPLSLPKDKKIAQSLEDKDINSIARLISLAENRYQEFEAHLHR</sequence>
<evidence type="ECO:0000256" key="1">
    <source>
        <dbReference type="ARBA" id="ARBA00001922"/>
    </source>
</evidence>
<dbReference type="CDD" id="cd02071">
    <property type="entry name" value="MM_CoA_mut_B12_BD"/>
    <property type="match status" value="1"/>
</dbReference>
<keyword evidence="7" id="KW-0808">Transferase</keyword>
<dbReference type="InterPro" id="IPR006159">
    <property type="entry name" value="Acid_CoA_mut_C"/>
</dbReference>
<evidence type="ECO:0000256" key="5">
    <source>
        <dbReference type="ARBA" id="ARBA00023285"/>
    </source>
</evidence>